<evidence type="ECO:0000256" key="5">
    <source>
        <dbReference type="PIRSR" id="PIRSR601019-1"/>
    </source>
</evidence>
<protein>
    <recommendedName>
        <fullName evidence="8">ADP ribosylation factor</fullName>
    </recommendedName>
</protein>
<dbReference type="PANTHER" id="PTHR10218:SF302">
    <property type="entry name" value="GUANINE NUCLEOTIDE-BINDING PROTEIN ALPHA-5 SUBUNIT"/>
    <property type="match status" value="1"/>
</dbReference>
<dbReference type="GO" id="GO:0046872">
    <property type="term" value="F:metal ion binding"/>
    <property type="evidence" value="ECO:0007669"/>
    <property type="project" value="UniProtKB-KW"/>
</dbReference>
<dbReference type="GO" id="GO:0007188">
    <property type="term" value="P:adenylate cyclase-modulating G protein-coupled receptor signaling pathway"/>
    <property type="evidence" value="ECO:0007669"/>
    <property type="project" value="TreeGrafter"/>
</dbReference>
<dbReference type="PROSITE" id="PS51882">
    <property type="entry name" value="G_ALPHA"/>
    <property type="match status" value="1"/>
</dbReference>
<keyword evidence="3 5" id="KW-0342">GTP-binding</keyword>
<dbReference type="GO" id="GO:0005834">
    <property type="term" value="C:heterotrimeric G-protein complex"/>
    <property type="evidence" value="ECO:0007669"/>
    <property type="project" value="TreeGrafter"/>
</dbReference>
<evidence type="ECO:0000256" key="2">
    <source>
        <dbReference type="ARBA" id="ARBA00022741"/>
    </source>
</evidence>
<dbReference type="Gene3D" id="3.40.50.300">
    <property type="entry name" value="P-loop containing nucleotide triphosphate hydrolases"/>
    <property type="match status" value="1"/>
</dbReference>
<sequence>MLRNEFLKSAAFILFLNKKDLLLKKLSSHPLRKYVNGYNGQNDDDACAFMKDYFLKRKSTRDTGRTIYSHFCTATDTKNIEFVFRAACEIVLTKNLLKAGIQ</sequence>
<feature type="binding site" evidence="5">
    <location>
        <position position="74"/>
    </location>
    <ligand>
        <name>GTP</name>
        <dbReference type="ChEBI" id="CHEBI:37565"/>
    </ligand>
</feature>
<dbReference type="GO" id="GO:0005525">
    <property type="term" value="F:GTP binding"/>
    <property type="evidence" value="ECO:0007669"/>
    <property type="project" value="UniProtKB-KW"/>
</dbReference>
<dbReference type="Pfam" id="PF00503">
    <property type="entry name" value="G-alpha"/>
    <property type="match status" value="1"/>
</dbReference>
<reference evidence="7" key="1">
    <citation type="submission" date="2022-10" db="EMBL/GenBank/DDBJ databases">
        <title>Genome assembly of Pristionchus species.</title>
        <authorList>
            <person name="Yoshida K."/>
            <person name="Sommer R.J."/>
        </authorList>
    </citation>
    <scope>NUCLEOTIDE SEQUENCE [LARGE SCALE GENOMIC DNA]</scope>
    <source>
        <strain evidence="7">RS5460</strain>
    </source>
</reference>
<name>A0AAN5CK93_9BILA</name>
<keyword evidence="4" id="KW-0807">Transducer</keyword>
<dbReference type="GO" id="GO:0005737">
    <property type="term" value="C:cytoplasm"/>
    <property type="evidence" value="ECO:0007669"/>
    <property type="project" value="TreeGrafter"/>
</dbReference>
<evidence type="ECO:0000256" key="4">
    <source>
        <dbReference type="ARBA" id="ARBA00023224"/>
    </source>
</evidence>
<evidence type="ECO:0008006" key="8">
    <source>
        <dbReference type="Google" id="ProtNLM"/>
    </source>
</evidence>
<dbReference type="InterPro" id="IPR001019">
    <property type="entry name" value="Gprotein_alpha_su"/>
</dbReference>
<dbReference type="GO" id="GO:0003924">
    <property type="term" value="F:GTPase activity"/>
    <property type="evidence" value="ECO:0007669"/>
    <property type="project" value="InterPro"/>
</dbReference>
<organism evidence="6 7">
    <name type="scientific">Pristionchus mayeri</name>
    <dbReference type="NCBI Taxonomy" id="1317129"/>
    <lineage>
        <taxon>Eukaryota</taxon>
        <taxon>Metazoa</taxon>
        <taxon>Ecdysozoa</taxon>
        <taxon>Nematoda</taxon>
        <taxon>Chromadorea</taxon>
        <taxon>Rhabditida</taxon>
        <taxon>Rhabditina</taxon>
        <taxon>Diplogasteromorpha</taxon>
        <taxon>Diplogasteroidea</taxon>
        <taxon>Neodiplogasteridae</taxon>
        <taxon>Pristionchus</taxon>
    </lineage>
</organism>
<dbReference type="EMBL" id="BTRK01000004">
    <property type="protein sequence ID" value="GMR45952.1"/>
    <property type="molecule type" value="Genomic_DNA"/>
</dbReference>
<dbReference type="InterPro" id="IPR027417">
    <property type="entry name" value="P-loop_NTPase"/>
</dbReference>
<evidence type="ECO:0000313" key="6">
    <source>
        <dbReference type="EMBL" id="GMR45952.1"/>
    </source>
</evidence>
<dbReference type="SUPFAM" id="SSF52540">
    <property type="entry name" value="P-loop containing nucleoside triphosphate hydrolases"/>
    <property type="match status" value="1"/>
</dbReference>
<dbReference type="FunFam" id="3.40.50.300:FF:000720">
    <property type="entry name" value="Guanine nucleotide-binding protein G(k) subunit alpha"/>
    <property type="match status" value="1"/>
</dbReference>
<evidence type="ECO:0000313" key="7">
    <source>
        <dbReference type="Proteomes" id="UP001328107"/>
    </source>
</evidence>
<accession>A0AAN5CK93</accession>
<evidence type="ECO:0000256" key="3">
    <source>
        <dbReference type="ARBA" id="ARBA00023134"/>
    </source>
</evidence>
<dbReference type="GO" id="GO:0001664">
    <property type="term" value="F:G protein-coupled receptor binding"/>
    <property type="evidence" value="ECO:0007669"/>
    <property type="project" value="TreeGrafter"/>
</dbReference>
<feature type="binding site" evidence="5">
    <location>
        <begin position="17"/>
        <end position="20"/>
    </location>
    <ligand>
        <name>GTP</name>
        <dbReference type="ChEBI" id="CHEBI:37565"/>
    </ligand>
</feature>
<evidence type="ECO:0000256" key="1">
    <source>
        <dbReference type="ARBA" id="ARBA00022723"/>
    </source>
</evidence>
<keyword evidence="7" id="KW-1185">Reference proteome</keyword>
<keyword evidence="2 5" id="KW-0547">Nucleotide-binding</keyword>
<dbReference type="AlphaFoldDB" id="A0AAN5CK93"/>
<dbReference type="GO" id="GO:0031683">
    <property type="term" value="F:G-protein beta/gamma-subunit complex binding"/>
    <property type="evidence" value="ECO:0007669"/>
    <property type="project" value="InterPro"/>
</dbReference>
<dbReference type="PANTHER" id="PTHR10218">
    <property type="entry name" value="GTP-BINDING PROTEIN ALPHA SUBUNIT"/>
    <property type="match status" value="1"/>
</dbReference>
<dbReference type="Proteomes" id="UP001328107">
    <property type="component" value="Unassembled WGS sequence"/>
</dbReference>
<comment type="caution">
    <text evidence="6">The sequence shown here is derived from an EMBL/GenBank/DDBJ whole genome shotgun (WGS) entry which is preliminary data.</text>
</comment>
<keyword evidence="1" id="KW-0479">Metal-binding</keyword>
<proteinExistence type="predicted"/>
<gene>
    <name evidence="6" type="ORF">PMAYCL1PPCAC_16147</name>
</gene>